<dbReference type="InterPro" id="IPR016819">
    <property type="entry name" value="RNase_P/MRP_POP5"/>
</dbReference>
<evidence type="ECO:0000256" key="9">
    <source>
        <dbReference type="ARBA" id="ARBA00055200"/>
    </source>
</evidence>
<dbReference type="InterPro" id="IPR038085">
    <property type="entry name" value="Rnp2-like_sf"/>
</dbReference>
<dbReference type="GO" id="GO:0000172">
    <property type="term" value="C:ribonuclease MRP complex"/>
    <property type="evidence" value="ECO:0007669"/>
    <property type="project" value="EnsemblFungi"/>
</dbReference>
<reference evidence="11" key="1">
    <citation type="submission" date="2020-03" db="EMBL/GenBank/DDBJ databases">
        <title>FDA dAtabase for Regulatory Grade micrObial Sequences (FDA-ARGOS): Supporting development and validation of Infectious Disease Dx tests.</title>
        <authorList>
            <person name="Campos J."/>
            <person name="Goldberg B."/>
            <person name="Tallon L."/>
            <person name="Sadzewicz L."/>
            <person name="Vavikolanu K."/>
            <person name="Mehta A."/>
            <person name="Aluvathingal J."/>
            <person name="Nadendla S."/>
            <person name="Nandy P."/>
            <person name="Geyer C."/>
            <person name="Yan Y."/>
            <person name="Sichtig H."/>
        </authorList>
    </citation>
    <scope>NUCLEOTIDE SEQUENCE [LARGE SCALE GENOMIC DNA]</scope>
    <source>
        <strain evidence="11">FDAARGOS_652</strain>
    </source>
</reference>
<dbReference type="Gene3D" id="3.30.70.3250">
    <property type="entry name" value="Ribonuclease P, Pop5 subunit"/>
    <property type="match status" value="1"/>
</dbReference>
<protein>
    <recommendedName>
        <fullName evidence="8 10">Ribonuclease P/MRP protein subunit POP5</fullName>
        <ecNumber evidence="4 10">3.1.26.5</ecNumber>
    </recommendedName>
</protein>
<dbReference type="GO" id="GO:0001682">
    <property type="term" value="P:tRNA 5'-leader removal"/>
    <property type="evidence" value="ECO:0007669"/>
    <property type="project" value="EnsemblFungi"/>
</dbReference>
<comment type="similarity">
    <text evidence="3 10">Belongs to the eukaryotic/archaeal RNase P protein component 2 family.</text>
</comment>
<dbReference type="GO" id="GO:0033204">
    <property type="term" value="F:ribonuclease P RNA binding"/>
    <property type="evidence" value="ECO:0007669"/>
    <property type="project" value="InterPro"/>
</dbReference>
<dbReference type="GO" id="GO:0000447">
    <property type="term" value="P:endonucleolytic cleavage in ITS1 to separate SSU-rRNA from 5.8S rRNA and LSU-rRNA from tricistronic rRNA transcript (SSU-rRNA, 5.8S rRNA, LSU-rRNA)"/>
    <property type="evidence" value="ECO:0007669"/>
    <property type="project" value="EnsemblFungi"/>
</dbReference>
<name>A0A8X7NPN0_CANPA</name>
<dbReference type="PANTHER" id="PTHR15441">
    <property type="entry name" value="RIBONUCLEASE P PROTEIN SUBUNIT P14"/>
    <property type="match status" value="1"/>
</dbReference>
<dbReference type="GO" id="GO:0034965">
    <property type="term" value="P:intronic box C/D snoRNA processing"/>
    <property type="evidence" value="ECO:0007669"/>
    <property type="project" value="EnsemblFungi"/>
</dbReference>
<dbReference type="AlphaFoldDB" id="A0A8X7NPN0"/>
<dbReference type="EC" id="3.1.26.5" evidence="4 10"/>
<dbReference type="GO" id="GO:0004526">
    <property type="term" value="F:ribonuclease P activity"/>
    <property type="evidence" value="ECO:0007669"/>
    <property type="project" value="UniProtKB-EC"/>
</dbReference>
<accession>A0A8X7NPN0</accession>
<evidence type="ECO:0000256" key="8">
    <source>
        <dbReference type="ARBA" id="ARBA00044198"/>
    </source>
</evidence>
<dbReference type="Proteomes" id="UP000590412">
    <property type="component" value="Unassembled WGS sequence"/>
</dbReference>
<dbReference type="SUPFAM" id="SSF160350">
    <property type="entry name" value="Rnp2-like"/>
    <property type="match status" value="1"/>
</dbReference>
<dbReference type="OrthoDB" id="24745at2759"/>
<dbReference type="GO" id="GO:0000171">
    <property type="term" value="F:ribonuclease MRP activity"/>
    <property type="evidence" value="ECO:0007669"/>
    <property type="project" value="EnsemblFungi"/>
</dbReference>
<evidence type="ECO:0000256" key="4">
    <source>
        <dbReference type="ARBA" id="ARBA00012179"/>
    </source>
</evidence>
<dbReference type="GO" id="GO:0005655">
    <property type="term" value="C:nucleolar ribonuclease P complex"/>
    <property type="evidence" value="ECO:0007669"/>
    <property type="project" value="EnsemblFungi"/>
</dbReference>
<comment type="function">
    <text evidence="9">Component of ribonuclease P, a protein complex that generates mature tRNA molecules by cleaving their 5'-ends. Also a component of RNase MRP, which cleaves pre-rRNA sequences.</text>
</comment>
<proteinExistence type="inferred from homology"/>
<dbReference type="PIRSF" id="PIRSF023803">
    <property type="entry name" value="Ribonuclease_P_prd"/>
    <property type="match status" value="1"/>
</dbReference>
<organism evidence="11 12">
    <name type="scientific">Candida parapsilosis</name>
    <name type="common">Yeast</name>
    <dbReference type="NCBI Taxonomy" id="5480"/>
    <lineage>
        <taxon>Eukaryota</taxon>
        <taxon>Fungi</taxon>
        <taxon>Dikarya</taxon>
        <taxon>Ascomycota</taxon>
        <taxon>Saccharomycotina</taxon>
        <taxon>Pichiomycetes</taxon>
        <taxon>Debaryomycetaceae</taxon>
        <taxon>Candida/Lodderomyces clade</taxon>
        <taxon>Candida</taxon>
    </lineage>
</organism>
<evidence type="ECO:0000256" key="6">
    <source>
        <dbReference type="ARBA" id="ARBA00022801"/>
    </source>
</evidence>
<sequence>MVRVKHRYILFEIIYPPMNNNNSNKASPIDSEEVTQFTSSERNALLALHRASPSNINHKTILHAIRKSLQEHYGDFGSGSAGMLMTLKYFSNKTSTGIIRCGRGQFETIVAAMSLVTKIEDQNITFNCVHVSGTIKKCEEFSIKRSRELMRRIDGPRGKSLTM</sequence>
<evidence type="ECO:0000256" key="3">
    <source>
        <dbReference type="ARBA" id="ARBA00010800"/>
    </source>
</evidence>
<keyword evidence="6" id="KW-0378">Hydrolase</keyword>
<dbReference type="GO" id="GO:0000294">
    <property type="term" value="P:nuclear-transcribed mRNA catabolic process, RNase MRP-dependent"/>
    <property type="evidence" value="ECO:0007669"/>
    <property type="project" value="EnsemblFungi"/>
</dbReference>
<evidence type="ECO:0000256" key="10">
    <source>
        <dbReference type="PIRNR" id="PIRNR023803"/>
    </source>
</evidence>
<evidence type="ECO:0000256" key="1">
    <source>
        <dbReference type="ARBA" id="ARBA00000928"/>
    </source>
</evidence>
<evidence type="ECO:0000256" key="5">
    <source>
        <dbReference type="ARBA" id="ARBA00022694"/>
    </source>
</evidence>
<comment type="caution">
    <text evidence="11">The sequence shown here is derived from an EMBL/GenBank/DDBJ whole genome shotgun (WGS) entry which is preliminary data.</text>
</comment>
<gene>
    <name evidence="11" type="ORF">FOB60_002159</name>
</gene>
<keyword evidence="5 10" id="KW-0819">tRNA processing</keyword>
<dbReference type="EMBL" id="JABWAB010000003">
    <property type="protein sequence ID" value="KAF6057604.1"/>
    <property type="molecule type" value="Genomic_DNA"/>
</dbReference>
<evidence type="ECO:0000256" key="7">
    <source>
        <dbReference type="ARBA" id="ARBA00023242"/>
    </source>
</evidence>
<evidence type="ECO:0000313" key="12">
    <source>
        <dbReference type="Proteomes" id="UP000590412"/>
    </source>
</evidence>
<evidence type="ECO:0000256" key="2">
    <source>
        <dbReference type="ARBA" id="ARBA00004123"/>
    </source>
</evidence>
<dbReference type="PANTHER" id="PTHR15441:SF2">
    <property type="entry name" value="RIBONUCLEASE P_MRP PROTEIN SUBUNIT POP5"/>
    <property type="match status" value="1"/>
</dbReference>
<dbReference type="FunFam" id="3.30.70.3250:FF:000004">
    <property type="entry name" value="Ribonuclease P/MRP protein subunit POP5"/>
    <property type="match status" value="1"/>
</dbReference>
<dbReference type="InterPro" id="IPR002759">
    <property type="entry name" value="Pop5/Rpp14/Rnp2-like"/>
</dbReference>
<comment type="catalytic activity">
    <reaction evidence="1 10">
        <text>Endonucleolytic cleavage of RNA, removing 5'-extranucleotides from tRNA precursor.</text>
        <dbReference type="EC" id="3.1.26.5"/>
    </reaction>
</comment>
<evidence type="ECO:0000313" key="11">
    <source>
        <dbReference type="EMBL" id="KAF6057604.1"/>
    </source>
</evidence>
<dbReference type="Pfam" id="PF01900">
    <property type="entry name" value="RNase_P_Rpp14"/>
    <property type="match status" value="1"/>
</dbReference>
<comment type="subcellular location">
    <subcellularLocation>
        <location evidence="2">Nucleus</location>
    </subcellularLocation>
</comment>
<keyword evidence="7" id="KW-0539">Nucleus</keyword>